<comment type="caution">
    <text evidence="2">The sequence shown here is derived from an EMBL/GenBank/DDBJ whole genome shotgun (WGS) entry which is preliminary data.</text>
</comment>
<sequence>MASAKHHPYAQHIFRYGEMIERYPNYLSIHAGGVLVSERPLTYHTALQMMPKGFPISHFDMYHAEDLNFHKYDVLSQRGLGHIKDAVSLRP</sequence>
<dbReference type="GO" id="GO:0006260">
    <property type="term" value="P:DNA replication"/>
    <property type="evidence" value="ECO:0007669"/>
    <property type="project" value="InterPro"/>
</dbReference>
<feature type="domain" description="Bacterial DNA polymerase III alpha subunit NTPase" evidence="1">
    <location>
        <begin position="6"/>
        <end position="75"/>
    </location>
</feature>
<dbReference type="EMBL" id="JADKGY010000011">
    <property type="protein sequence ID" value="MBK9983187.1"/>
    <property type="molecule type" value="Genomic_DNA"/>
</dbReference>
<dbReference type="AlphaFoldDB" id="A0A9D7XU02"/>
<name>A0A9D7XU02_9BACT</name>
<gene>
    <name evidence="2" type="ORF">IPP15_12370</name>
</gene>
<feature type="non-terminal residue" evidence="2">
    <location>
        <position position="91"/>
    </location>
</feature>
<protein>
    <recommendedName>
        <fullName evidence="1">Bacterial DNA polymerase III alpha subunit NTPase domain-containing protein</fullName>
    </recommendedName>
</protein>
<dbReference type="Proteomes" id="UP000808337">
    <property type="component" value="Unassembled WGS sequence"/>
</dbReference>
<proteinExistence type="predicted"/>
<evidence type="ECO:0000313" key="2">
    <source>
        <dbReference type="EMBL" id="MBK9983187.1"/>
    </source>
</evidence>
<organism evidence="2 3">
    <name type="scientific">Candidatus Opimibacter skivensis</name>
    <dbReference type="NCBI Taxonomy" id="2982028"/>
    <lineage>
        <taxon>Bacteria</taxon>
        <taxon>Pseudomonadati</taxon>
        <taxon>Bacteroidota</taxon>
        <taxon>Saprospiria</taxon>
        <taxon>Saprospirales</taxon>
        <taxon>Saprospiraceae</taxon>
        <taxon>Candidatus Opimibacter</taxon>
    </lineage>
</organism>
<evidence type="ECO:0000259" key="1">
    <source>
        <dbReference type="Pfam" id="PF07733"/>
    </source>
</evidence>
<dbReference type="GO" id="GO:0008408">
    <property type="term" value="F:3'-5' exonuclease activity"/>
    <property type="evidence" value="ECO:0007669"/>
    <property type="project" value="InterPro"/>
</dbReference>
<accession>A0A9D7XU02</accession>
<dbReference type="InterPro" id="IPR004805">
    <property type="entry name" value="DnaE2/DnaE/PolC"/>
</dbReference>
<dbReference type="Pfam" id="PF07733">
    <property type="entry name" value="DNA_pol3_alpha"/>
    <property type="match status" value="1"/>
</dbReference>
<dbReference type="PANTHER" id="PTHR32294">
    <property type="entry name" value="DNA POLYMERASE III SUBUNIT ALPHA"/>
    <property type="match status" value="1"/>
</dbReference>
<evidence type="ECO:0000313" key="3">
    <source>
        <dbReference type="Proteomes" id="UP000808337"/>
    </source>
</evidence>
<reference evidence="2 3" key="1">
    <citation type="submission" date="2020-10" db="EMBL/GenBank/DDBJ databases">
        <title>Connecting structure to function with the recovery of over 1000 high-quality activated sludge metagenome-assembled genomes encoding full-length rRNA genes using long-read sequencing.</title>
        <authorList>
            <person name="Singleton C.M."/>
            <person name="Petriglieri F."/>
            <person name="Kristensen J.M."/>
            <person name="Kirkegaard R.H."/>
            <person name="Michaelsen T.Y."/>
            <person name="Andersen M.H."/>
            <person name="Karst S.M."/>
            <person name="Dueholm M.S."/>
            <person name="Nielsen P.H."/>
            <person name="Albertsen M."/>
        </authorList>
    </citation>
    <scope>NUCLEOTIDE SEQUENCE [LARGE SCALE GENOMIC DNA]</scope>
    <source>
        <strain evidence="2">Ribe_18-Q3-R11-54_MAXAC.273</strain>
    </source>
</reference>
<dbReference type="InterPro" id="IPR011708">
    <property type="entry name" value="DNA_pol3_alpha_NTPase_dom"/>
</dbReference>